<comment type="caution">
    <text evidence="3">The sequence shown here is derived from an EMBL/GenBank/DDBJ whole genome shotgun (WGS) entry which is preliminary data.</text>
</comment>
<dbReference type="Proteomes" id="UP000822142">
    <property type="component" value="Unassembled WGS sequence"/>
</dbReference>
<feature type="region of interest" description="Disordered" evidence="2">
    <location>
        <begin position="67"/>
        <end position="103"/>
    </location>
</feature>
<dbReference type="RefSeq" id="WP_173749709.1">
    <property type="nucleotide sequence ID" value="NZ_JAAITA010000015.1"/>
</dbReference>
<dbReference type="Pfam" id="PF01969">
    <property type="entry name" value="Ni_insertion"/>
    <property type="match status" value="1"/>
</dbReference>
<keyword evidence="4" id="KW-1185">Reference proteome</keyword>
<evidence type="ECO:0000256" key="2">
    <source>
        <dbReference type="SAM" id="MobiDB-lite"/>
    </source>
</evidence>
<evidence type="ECO:0000256" key="1">
    <source>
        <dbReference type="ARBA" id="ARBA00022596"/>
    </source>
</evidence>
<name>A0ABX2I966_BLAHA</name>
<sequence length="272" mass="29339">MKTLYLECNMGAAGDMLMGALLELIPDREKFLKKLNQAGLPHVKVSANPAVKCGITGTHVSVHVDGAEEESEEVSLQGSGLESQEVHEHHHGHTHAHGHHHHAGMKDITEQIDRLQTDEAVKEDVKNIYRIIAQAESQVHGRDITEIHFHEVGTADALADITGCVMLIHELKPEQVLVSPVTTGFGQVRCAHGVLPVPAPATARILMGVPCNAGRMEGELCTPTGAAILTYFASAYGRMREMKMEKIGYGMGKKDFPAANCVRAVLGEAPAV</sequence>
<feature type="compositionally biased region" description="Basic residues" evidence="2">
    <location>
        <begin position="89"/>
        <end position="103"/>
    </location>
</feature>
<dbReference type="InterPro" id="IPR002822">
    <property type="entry name" value="Ni_insertion"/>
</dbReference>
<evidence type="ECO:0000313" key="3">
    <source>
        <dbReference type="EMBL" id="NSJ86704.1"/>
    </source>
</evidence>
<evidence type="ECO:0000313" key="4">
    <source>
        <dbReference type="Proteomes" id="UP000822142"/>
    </source>
</evidence>
<reference evidence="3 4" key="1">
    <citation type="journal article" date="2020" name="Cell Host Microbe">
        <title>Functional and Genomic Variation between Human-Derived Isolates of Lachnospiraceae Reveals Inter- and Intra-Species Diversity.</title>
        <authorList>
            <person name="Sorbara M.T."/>
            <person name="Littmann E.R."/>
            <person name="Fontana E."/>
            <person name="Moody T.U."/>
            <person name="Kohout C.E."/>
            <person name="Gjonbalaj M."/>
            <person name="Eaton V."/>
            <person name="Seok R."/>
            <person name="Leiner I.M."/>
            <person name="Pamer E.G."/>
        </authorList>
    </citation>
    <scope>NUCLEOTIDE SEQUENCE [LARGE SCALE GENOMIC DNA]</scope>
    <source>
        <strain evidence="3 4">MSK.15.26</strain>
    </source>
</reference>
<protein>
    <submittedName>
        <fullName evidence="3">LarC family nickel insertion protein</fullName>
    </submittedName>
</protein>
<accession>A0ABX2I966</accession>
<proteinExistence type="predicted"/>
<dbReference type="PANTHER" id="PTHR36566">
    <property type="entry name" value="NICKEL INSERTION PROTEIN-RELATED"/>
    <property type="match status" value="1"/>
</dbReference>
<organism evidence="3 4">
    <name type="scientific">Blautia hansenii</name>
    <name type="common">Ruminococcus hansenii</name>
    <dbReference type="NCBI Taxonomy" id="1322"/>
    <lineage>
        <taxon>Bacteria</taxon>
        <taxon>Bacillati</taxon>
        <taxon>Bacillota</taxon>
        <taxon>Clostridia</taxon>
        <taxon>Lachnospirales</taxon>
        <taxon>Lachnospiraceae</taxon>
        <taxon>Blautia</taxon>
    </lineage>
</organism>
<dbReference type="EMBL" id="JAAITA010000015">
    <property type="protein sequence ID" value="NSJ86704.1"/>
    <property type="molecule type" value="Genomic_DNA"/>
</dbReference>
<dbReference type="PANTHER" id="PTHR36566:SF1">
    <property type="entry name" value="PYRIDINIUM-3,5-BISTHIOCARBOXYLIC ACID MONONUCLEOTIDE NICKEL INSERTION PROTEIN"/>
    <property type="match status" value="1"/>
</dbReference>
<gene>
    <name evidence="3" type="ORF">G5A70_11090</name>
</gene>
<keyword evidence="1" id="KW-0533">Nickel</keyword>